<dbReference type="InterPro" id="IPR004099">
    <property type="entry name" value="Pyr_nucl-diS_OxRdtase_dimer"/>
</dbReference>
<keyword evidence="5" id="KW-0547">Nucleotide-binding</keyword>
<dbReference type="InterPro" id="IPR001100">
    <property type="entry name" value="Pyr_nuc-diS_OxRdtase"/>
</dbReference>
<dbReference type="Pfam" id="PF02852">
    <property type="entry name" value="Pyr_redox_dim"/>
    <property type="match status" value="1"/>
</dbReference>
<evidence type="ECO:0000259" key="7">
    <source>
        <dbReference type="Pfam" id="PF02852"/>
    </source>
</evidence>
<feature type="domain" description="FAD/NAD(P)-binding" evidence="8">
    <location>
        <begin position="5"/>
        <end position="313"/>
    </location>
</feature>
<dbReference type="GO" id="GO:0050660">
    <property type="term" value="F:flavin adenine dinucleotide binding"/>
    <property type="evidence" value="ECO:0007669"/>
    <property type="project" value="TreeGrafter"/>
</dbReference>
<dbReference type="Proteomes" id="UP000077317">
    <property type="component" value="Chromosome"/>
</dbReference>
<feature type="disulfide bond" description="Redox-active" evidence="6">
    <location>
        <begin position="42"/>
        <end position="47"/>
    </location>
</feature>
<dbReference type="PANTHER" id="PTHR22912:SF217">
    <property type="entry name" value="DIHYDROLIPOYL DEHYDROGENASE"/>
    <property type="match status" value="1"/>
</dbReference>
<evidence type="ECO:0000313" key="9">
    <source>
        <dbReference type="EMBL" id="AND78942.1"/>
    </source>
</evidence>
<dbReference type="PIRSF" id="PIRSF000350">
    <property type="entry name" value="Mercury_reductase_MerA"/>
    <property type="match status" value="1"/>
</dbReference>
<evidence type="ECO:0000256" key="6">
    <source>
        <dbReference type="PIRSR" id="PIRSR000350-4"/>
    </source>
</evidence>
<dbReference type="GO" id="GO:0004148">
    <property type="term" value="F:dihydrolipoyl dehydrogenase (NADH) activity"/>
    <property type="evidence" value="ECO:0007669"/>
    <property type="project" value="TreeGrafter"/>
</dbReference>
<reference evidence="10" key="2">
    <citation type="submission" date="2016-03" db="EMBL/GenBank/DDBJ databases">
        <title>Streptococcus antelopensis sp. nov., isolated from the feces of the Tibetan antelope (Pantholops hodgsonii) in Hoh Xil National Nature Reserve, Qinghai, China.</title>
        <authorList>
            <person name="Bai X."/>
        </authorList>
    </citation>
    <scope>NUCLEOTIDE SEQUENCE [LARGE SCALE GENOMIC DNA]</scope>
    <source>
        <strain evidence="10">TA 26</strain>
    </source>
</reference>
<evidence type="ECO:0000256" key="2">
    <source>
        <dbReference type="ARBA" id="ARBA00022630"/>
    </source>
</evidence>
<organism evidence="9 10">
    <name type="scientific">Streptococcus pantholopis</name>
    <dbReference type="NCBI Taxonomy" id="1811193"/>
    <lineage>
        <taxon>Bacteria</taxon>
        <taxon>Bacillati</taxon>
        <taxon>Bacillota</taxon>
        <taxon>Bacilli</taxon>
        <taxon>Lactobacillales</taxon>
        <taxon>Streptococcaceae</taxon>
        <taxon>Streptococcus</taxon>
    </lineage>
</organism>
<protein>
    <submittedName>
        <fullName evidence="9">Pyridine nucleotide-disulfide oxidoreductase</fullName>
    </submittedName>
</protein>
<keyword evidence="10" id="KW-1185">Reference proteome</keyword>
<reference evidence="9 10" key="1">
    <citation type="journal article" date="2016" name="Int. J. Syst. Evol. Microbiol.">
        <title>Streptococcuspantholopis sp. nov., isolated from faeces of the Tibetan antelope (Pantholops hodgsonii).</title>
        <authorList>
            <person name="Bai X."/>
            <person name="Xiong Y."/>
            <person name="Lu S."/>
            <person name="Jin D."/>
            <person name="Lai X."/>
            <person name="Yang J."/>
            <person name="Niu L."/>
            <person name="Hu S."/>
            <person name="Meng X."/>
            <person name="Pu J."/>
            <person name="Ye C."/>
            <person name="Xu J."/>
        </authorList>
    </citation>
    <scope>NUCLEOTIDE SEQUENCE [LARGE SCALE GENOMIC DNA]</scope>
    <source>
        <strain evidence="9 10">TA 26</strain>
    </source>
</reference>
<evidence type="ECO:0000313" key="10">
    <source>
        <dbReference type="Proteomes" id="UP000077317"/>
    </source>
</evidence>
<dbReference type="GO" id="GO:0006103">
    <property type="term" value="P:2-oxoglutarate metabolic process"/>
    <property type="evidence" value="ECO:0007669"/>
    <property type="project" value="TreeGrafter"/>
</dbReference>
<dbReference type="Gene3D" id="3.50.50.60">
    <property type="entry name" value="FAD/NAD(P)-binding domain"/>
    <property type="match status" value="2"/>
</dbReference>
<dbReference type="PRINTS" id="PR00411">
    <property type="entry name" value="PNDRDTASEI"/>
</dbReference>
<evidence type="ECO:0000256" key="1">
    <source>
        <dbReference type="ARBA" id="ARBA00007532"/>
    </source>
</evidence>
<dbReference type="InterPro" id="IPR016156">
    <property type="entry name" value="FAD/NAD-linked_Rdtase_dimer_sf"/>
</dbReference>
<keyword evidence="4 5" id="KW-0520">NAD</keyword>
<evidence type="ECO:0000256" key="3">
    <source>
        <dbReference type="ARBA" id="ARBA00022827"/>
    </source>
</evidence>
<feature type="binding site" evidence="5">
    <location>
        <position position="195"/>
    </location>
    <ligand>
        <name>NAD(+)</name>
        <dbReference type="ChEBI" id="CHEBI:57540"/>
    </ligand>
</feature>
<dbReference type="SUPFAM" id="SSF51905">
    <property type="entry name" value="FAD/NAD(P)-binding domain"/>
    <property type="match status" value="1"/>
</dbReference>
<evidence type="ECO:0000256" key="5">
    <source>
        <dbReference type="PIRSR" id="PIRSR000350-3"/>
    </source>
</evidence>
<dbReference type="RefSeq" id="WP_067060653.1">
    <property type="nucleotide sequence ID" value="NZ_CP014699.1"/>
</dbReference>
<dbReference type="OrthoDB" id="9800167at2"/>
<feature type="binding site" evidence="5">
    <location>
        <position position="113"/>
    </location>
    <ligand>
        <name>FAD</name>
        <dbReference type="ChEBI" id="CHEBI:57692"/>
    </ligand>
</feature>
<feature type="binding site" evidence="5">
    <location>
        <begin position="172"/>
        <end position="179"/>
    </location>
    <ligand>
        <name>NAD(+)</name>
        <dbReference type="ChEBI" id="CHEBI:57540"/>
    </ligand>
</feature>
<dbReference type="PRINTS" id="PR00368">
    <property type="entry name" value="FADPNR"/>
</dbReference>
<dbReference type="Pfam" id="PF07992">
    <property type="entry name" value="Pyr_redox_2"/>
    <property type="match status" value="1"/>
</dbReference>
<sequence length="449" mass="49330">MSYDYDVAFIGSGHANWHAAVTLAQAGKKVVIIEKDITAGTCTNYGCNAKFLLDSPFEFLDGLDRYERAGIGTKGTIRWEELMAFKKREIPTYAPFMEEIFAQMNIELLKGYGKLQDEHTVAIDDRAITADYIVLGTGQRPARLNIEGKELLHDSREFLELDSLPNRITFIGAGIISMEFATMAVKLGSEVHIVEFADKALAAYPENDVRTVVDKLRAEGVQFHFGQAVEKAEALESGLRLTTAQGLIIETDYALDATGRISNVENLGLEDLGIEYNRSGIVVNDYLQTAVPHIFASGDVIDKTIPRLTPTASFESDYIADFILGINEKPISYPVVPNLVFTFPRIAQVGVTVAEAKADTDNYKIVDVPFGQQAKFQTKLEDEARFTLIVNKNKELAGASLLSNEAGEMINLITLIINQKLKAADLSQMIFAFPGTSNALINAVKTALS</sequence>
<feature type="domain" description="Pyridine nucleotide-disulphide oxidoreductase dimerisation" evidence="7">
    <location>
        <begin position="336"/>
        <end position="441"/>
    </location>
</feature>
<proteinExistence type="inferred from homology"/>
<dbReference type="STRING" id="1811193.A0O21_02365"/>
<feature type="binding site" evidence="5">
    <location>
        <position position="299"/>
    </location>
    <ligand>
        <name>FAD</name>
        <dbReference type="ChEBI" id="CHEBI:57692"/>
    </ligand>
</feature>
<dbReference type="InterPro" id="IPR036188">
    <property type="entry name" value="FAD/NAD-bd_sf"/>
</dbReference>
<dbReference type="AlphaFoldDB" id="A0A172Q6A7"/>
<feature type="binding site" evidence="5">
    <location>
        <position position="259"/>
    </location>
    <ligand>
        <name>NAD(+)</name>
        <dbReference type="ChEBI" id="CHEBI:57540"/>
    </ligand>
</feature>
<keyword evidence="2" id="KW-0285">Flavoprotein</keyword>
<dbReference type="SUPFAM" id="SSF55424">
    <property type="entry name" value="FAD/NAD-linked reductases, dimerisation (C-terminal) domain"/>
    <property type="match status" value="1"/>
</dbReference>
<dbReference type="InterPro" id="IPR050151">
    <property type="entry name" value="Class-I_Pyr_Nuc-Dis_Oxidored"/>
</dbReference>
<comment type="similarity">
    <text evidence="1">Belongs to the class-I pyridine nucleotide-disulfide oxidoreductase family.</text>
</comment>
<name>A0A172Q6A7_9STRE</name>
<gene>
    <name evidence="9" type="ORF">A0O21_02365</name>
</gene>
<evidence type="ECO:0000259" key="8">
    <source>
        <dbReference type="Pfam" id="PF07992"/>
    </source>
</evidence>
<dbReference type="KEGG" id="spat:A0O21_02365"/>
<dbReference type="Gene3D" id="3.30.390.30">
    <property type="match status" value="1"/>
</dbReference>
<dbReference type="InterPro" id="IPR023753">
    <property type="entry name" value="FAD/NAD-binding_dom"/>
</dbReference>
<comment type="cofactor">
    <cofactor evidence="5">
        <name>FAD</name>
        <dbReference type="ChEBI" id="CHEBI:57692"/>
    </cofactor>
    <text evidence="5">Binds 1 FAD per subunit.</text>
</comment>
<accession>A0A172Q6A7</accession>
<evidence type="ECO:0000256" key="4">
    <source>
        <dbReference type="ARBA" id="ARBA00023027"/>
    </source>
</evidence>
<dbReference type="EMBL" id="CP014699">
    <property type="protein sequence ID" value="AND78942.1"/>
    <property type="molecule type" value="Genomic_DNA"/>
</dbReference>
<keyword evidence="3 5" id="KW-0274">FAD</keyword>
<dbReference type="PANTHER" id="PTHR22912">
    <property type="entry name" value="DISULFIDE OXIDOREDUCTASE"/>
    <property type="match status" value="1"/>
</dbReference>